<dbReference type="InterPro" id="IPR036582">
    <property type="entry name" value="Mao_N_sf"/>
</dbReference>
<feature type="signal peptide" evidence="2">
    <location>
        <begin position="1"/>
        <end position="23"/>
    </location>
</feature>
<feature type="domain" description="MurNAc-LAA" evidence="3">
    <location>
        <begin position="360"/>
        <end position="468"/>
    </location>
</feature>
<dbReference type="Pfam" id="PF01520">
    <property type="entry name" value="Amidase_3"/>
    <property type="match status" value="1"/>
</dbReference>
<dbReference type="EC" id="3.5.1.28" evidence="4"/>
<dbReference type="RefSeq" id="WP_209845432.1">
    <property type="nucleotide sequence ID" value="NZ_CBCRVE010000001.1"/>
</dbReference>
<dbReference type="Pfam" id="PF11741">
    <property type="entry name" value="AMIN"/>
    <property type="match status" value="1"/>
</dbReference>
<dbReference type="InterPro" id="IPR002508">
    <property type="entry name" value="MurNAc-LAA_cat"/>
</dbReference>
<evidence type="ECO:0000256" key="2">
    <source>
        <dbReference type="SAM" id="SignalP"/>
    </source>
</evidence>
<gene>
    <name evidence="4" type="ORF">J2Z20_000693</name>
</gene>
<dbReference type="InterPro" id="IPR021731">
    <property type="entry name" value="AMIN_dom"/>
</dbReference>
<dbReference type="CDD" id="cd02696">
    <property type="entry name" value="MurNAc-LAA"/>
    <property type="match status" value="1"/>
</dbReference>
<proteinExistence type="predicted"/>
<evidence type="ECO:0000313" key="4">
    <source>
        <dbReference type="EMBL" id="MBP1935832.1"/>
    </source>
</evidence>
<comment type="caution">
    <text evidence="4">The sequence shown here is derived from an EMBL/GenBank/DDBJ whole genome shotgun (WGS) entry which is preliminary data.</text>
</comment>
<dbReference type="PANTHER" id="PTHR30404">
    <property type="entry name" value="N-ACETYLMURAMOYL-L-ALANINE AMIDASE"/>
    <property type="match status" value="1"/>
</dbReference>
<protein>
    <submittedName>
        <fullName evidence="4">N-acetylmuramoyl-L-alanine amidase</fullName>
        <ecNumber evidence="4">3.5.1.28</ecNumber>
    </submittedName>
</protein>
<keyword evidence="1 4" id="KW-0378">Hydrolase</keyword>
<dbReference type="PANTHER" id="PTHR30404:SF0">
    <property type="entry name" value="N-ACETYLMURAMOYL-L-ALANINE AMIDASE AMIC"/>
    <property type="match status" value="1"/>
</dbReference>
<keyword evidence="5" id="KW-1185">Reference proteome</keyword>
<dbReference type="SUPFAM" id="SSF55383">
    <property type="entry name" value="Copper amine oxidase, domain N"/>
    <property type="match status" value="1"/>
</dbReference>
<sequence>MKKFGILMFLVVFMMAFPNAGSAAQVKTSIVLDGQTLTLPQGVEVENVNGNVMIPIRVVVEQLGFNVLWDQKTRTVTIKDASKEIKLVVGQQTATVNGTSVRLNASPIIRGTGTVIIPLRFVSEQMGLIVGWDNNTKTVYLTSPKVAVPPTGGNTGAGSDVGSTVPNDNLALVNGVSFEDNQLMIAVSGSVKPNVFKMSGPDRIVVDLPGSKYSDTFLANQSVSETFSGELAVTGYPQVSKVRYAKFSDNPPTIRFVIDLNSPSNYTVTGGDGNSSLIVVDLNGEAANPAPDNHNGKKIVVIDAGHGAKDPGAIGINNMQEKVQNLALALKVQNLLKNDPNISVVLTRSDDTFLELSERVKIAEDLKADIFISIHANSSTSPTASGVETYYQRSESIPLAKVMHKYLVSSSGLKDRGVAYGNFHVIRETTMPAVLLEAGYISNAGDEAKMFTDSFRNNVAGGIVAGIKEYLGVK</sequence>
<dbReference type="Proteomes" id="UP001519273">
    <property type="component" value="Unassembled WGS sequence"/>
</dbReference>
<reference evidence="4 5" key="1">
    <citation type="submission" date="2021-03" db="EMBL/GenBank/DDBJ databases">
        <title>Genomic Encyclopedia of Type Strains, Phase IV (KMG-IV): sequencing the most valuable type-strain genomes for metagenomic binning, comparative biology and taxonomic classification.</title>
        <authorList>
            <person name="Goeker M."/>
        </authorList>
    </citation>
    <scope>NUCLEOTIDE SEQUENCE [LARGE SCALE GENOMIC DNA]</scope>
    <source>
        <strain evidence="4 5">DSM 23491</strain>
    </source>
</reference>
<accession>A0ABS4H0E5</accession>
<keyword evidence="2" id="KW-0732">Signal</keyword>
<name>A0ABS4H0E5_9BACL</name>
<dbReference type="SMART" id="SM00646">
    <property type="entry name" value="Ami_3"/>
    <property type="match status" value="1"/>
</dbReference>
<dbReference type="Gene3D" id="2.60.40.3500">
    <property type="match status" value="1"/>
</dbReference>
<dbReference type="Pfam" id="PF07833">
    <property type="entry name" value="Cu_amine_oxidN1"/>
    <property type="match status" value="1"/>
</dbReference>
<dbReference type="InterPro" id="IPR012854">
    <property type="entry name" value="Cu_amine_oxidase-like_N"/>
</dbReference>
<dbReference type="SUPFAM" id="SSF53187">
    <property type="entry name" value="Zn-dependent exopeptidases"/>
    <property type="match status" value="1"/>
</dbReference>
<dbReference type="InterPro" id="IPR050695">
    <property type="entry name" value="N-acetylmuramoyl_amidase_3"/>
</dbReference>
<dbReference type="EMBL" id="JAGGKP010000001">
    <property type="protein sequence ID" value="MBP1935832.1"/>
    <property type="molecule type" value="Genomic_DNA"/>
</dbReference>
<evidence type="ECO:0000313" key="5">
    <source>
        <dbReference type="Proteomes" id="UP001519273"/>
    </source>
</evidence>
<evidence type="ECO:0000259" key="3">
    <source>
        <dbReference type="SMART" id="SM00646"/>
    </source>
</evidence>
<evidence type="ECO:0000256" key="1">
    <source>
        <dbReference type="ARBA" id="ARBA00022801"/>
    </source>
</evidence>
<organism evidence="4 5">
    <name type="scientific">Paenibacillus sediminis</name>
    <dbReference type="NCBI Taxonomy" id="664909"/>
    <lineage>
        <taxon>Bacteria</taxon>
        <taxon>Bacillati</taxon>
        <taxon>Bacillota</taxon>
        <taxon>Bacilli</taxon>
        <taxon>Bacillales</taxon>
        <taxon>Paenibacillaceae</taxon>
        <taxon>Paenibacillus</taxon>
    </lineage>
</organism>
<dbReference type="Gene3D" id="3.30.457.10">
    <property type="entry name" value="Copper amine oxidase-like, N-terminal domain"/>
    <property type="match status" value="1"/>
</dbReference>
<dbReference type="GO" id="GO:0008745">
    <property type="term" value="F:N-acetylmuramoyl-L-alanine amidase activity"/>
    <property type="evidence" value="ECO:0007669"/>
    <property type="project" value="UniProtKB-EC"/>
</dbReference>
<dbReference type="Gene3D" id="3.40.630.40">
    <property type="entry name" value="Zn-dependent exopeptidases"/>
    <property type="match status" value="1"/>
</dbReference>
<feature type="chain" id="PRO_5046267527" evidence="2">
    <location>
        <begin position="24"/>
        <end position="474"/>
    </location>
</feature>